<feature type="transmembrane region" description="Helical" evidence="7">
    <location>
        <begin position="152"/>
        <end position="173"/>
    </location>
</feature>
<evidence type="ECO:0000259" key="8">
    <source>
        <dbReference type="PROSITE" id="PS50850"/>
    </source>
</evidence>
<dbReference type="GeneID" id="34578326"/>
<evidence type="ECO:0000256" key="1">
    <source>
        <dbReference type="ARBA" id="ARBA00004141"/>
    </source>
</evidence>
<dbReference type="PROSITE" id="PS50850">
    <property type="entry name" value="MFS"/>
    <property type="match status" value="1"/>
</dbReference>
<dbReference type="Gene3D" id="1.20.1250.20">
    <property type="entry name" value="MFS general substrate transporter like domains"/>
    <property type="match status" value="2"/>
</dbReference>
<dbReference type="InterPro" id="IPR011701">
    <property type="entry name" value="MFS"/>
</dbReference>
<keyword evidence="5 7" id="KW-0472">Membrane</keyword>
<dbReference type="Proteomes" id="UP000177622">
    <property type="component" value="Unassembled WGS sequence"/>
</dbReference>
<evidence type="ECO:0000313" key="9">
    <source>
        <dbReference type="EMBL" id="OGE51108.1"/>
    </source>
</evidence>
<dbReference type="Pfam" id="PF11951">
    <property type="entry name" value="Fungal_trans_2"/>
    <property type="match status" value="2"/>
</dbReference>
<evidence type="ECO:0000256" key="2">
    <source>
        <dbReference type="ARBA" id="ARBA00022448"/>
    </source>
</evidence>
<feature type="transmembrane region" description="Helical" evidence="7">
    <location>
        <begin position="411"/>
        <end position="429"/>
    </location>
</feature>
<dbReference type="AlphaFoldDB" id="A0A1F5LD19"/>
<comment type="caution">
    <text evidence="9">The sequence shown here is derived from an EMBL/GenBank/DDBJ whole genome shotgun (WGS) entry which is preliminary data.</text>
</comment>
<dbReference type="InterPro" id="IPR036259">
    <property type="entry name" value="MFS_trans_sf"/>
</dbReference>
<dbReference type="PANTHER" id="PTHR43791">
    <property type="entry name" value="PERMEASE-RELATED"/>
    <property type="match status" value="1"/>
</dbReference>
<feature type="transmembrane region" description="Helical" evidence="7">
    <location>
        <begin position="123"/>
        <end position="140"/>
    </location>
</feature>
<gene>
    <name evidence="9" type="ORF">PENARI_c014G09414</name>
</gene>
<evidence type="ECO:0000313" key="10">
    <source>
        <dbReference type="Proteomes" id="UP000177622"/>
    </source>
</evidence>
<feature type="domain" description="Major facilitator superfamily (MFS) profile" evidence="8">
    <location>
        <begin position="56"/>
        <end position="464"/>
    </location>
</feature>
<evidence type="ECO:0000256" key="4">
    <source>
        <dbReference type="ARBA" id="ARBA00022989"/>
    </source>
</evidence>
<keyword evidence="10" id="KW-1185">Reference proteome</keyword>
<dbReference type="RefSeq" id="XP_022486553.1">
    <property type="nucleotide sequence ID" value="XM_022633592.1"/>
</dbReference>
<feature type="transmembrane region" description="Helical" evidence="7">
    <location>
        <begin position="380"/>
        <end position="399"/>
    </location>
</feature>
<feature type="transmembrane region" description="Helical" evidence="7">
    <location>
        <begin position="92"/>
        <end position="111"/>
    </location>
</feature>
<dbReference type="FunFam" id="1.20.1250.20:FF:001043">
    <property type="entry name" value="Uncharacterized protein"/>
    <property type="match status" value="1"/>
</dbReference>
<name>A0A1F5LD19_PENAI</name>
<feature type="transmembrane region" description="Helical" evidence="7">
    <location>
        <begin position="601"/>
        <end position="621"/>
    </location>
</feature>
<dbReference type="PANTHER" id="PTHR43791:SF41">
    <property type="entry name" value="MAJOR FACILITATOR SUPERFAMILY (MFS) PROFILE DOMAIN-CONTAINING PROTEIN"/>
    <property type="match status" value="1"/>
</dbReference>
<feature type="transmembrane region" description="Helical" evidence="7">
    <location>
        <begin position="348"/>
        <end position="368"/>
    </location>
</feature>
<feature type="compositionally biased region" description="Polar residues" evidence="6">
    <location>
        <begin position="562"/>
        <end position="571"/>
    </location>
</feature>
<keyword evidence="2" id="KW-0813">Transport</keyword>
<feature type="transmembrane region" description="Helical" evidence="7">
    <location>
        <begin position="185"/>
        <end position="206"/>
    </location>
</feature>
<dbReference type="GO" id="GO:0016020">
    <property type="term" value="C:membrane"/>
    <property type="evidence" value="ECO:0007669"/>
    <property type="project" value="UniProtKB-SubCell"/>
</dbReference>
<evidence type="ECO:0000256" key="7">
    <source>
        <dbReference type="SAM" id="Phobius"/>
    </source>
</evidence>
<reference evidence="9 10" key="1">
    <citation type="journal article" date="2016" name="Sci. Rep.">
        <title>Penicillium arizonense, a new, genome sequenced fungal species, reveals a high chemical diversity in secreted metabolites.</title>
        <authorList>
            <person name="Grijseels S."/>
            <person name="Nielsen J.C."/>
            <person name="Randelovic M."/>
            <person name="Nielsen J."/>
            <person name="Nielsen K.F."/>
            <person name="Workman M."/>
            <person name="Frisvad J.C."/>
        </authorList>
    </citation>
    <scope>NUCLEOTIDE SEQUENCE [LARGE SCALE GENOMIC DNA]</scope>
    <source>
        <strain evidence="9 10">CBS 141311</strain>
    </source>
</reference>
<accession>A0A1F5LD19</accession>
<dbReference type="EMBL" id="LXJU01000014">
    <property type="protein sequence ID" value="OGE51108.1"/>
    <property type="molecule type" value="Genomic_DNA"/>
</dbReference>
<evidence type="ECO:0000256" key="5">
    <source>
        <dbReference type="ARBA" id="ARBA00023136"/>
    </source>
</evidence>
<dbReference type="InterPro" id="IPR021858">
    <property type="entry name" value="Fun_TF"/>
</dbReference>
<feature type="transmembrane region" description="Helical" evidence="7">
    <location>
        <begin position="54"/>
        <end position="80"/>
    </location>
</feature>
<evidence type="ECO:0000256" key="3">
    <source>
        <dbReference type="ARBA" id="ARBA00022692"/>
    </source>
</evidence>
<feature type="transmembrane region" description="Helical" evidence="7">
    <location>
        <begin position="212"/>
        <end position="235"/>
    </location>
</feature>
<dbReference type="GO" id="GO:0022857">
    <property type="term" value="F:transmembrane transporter activity"/>
    <property type="evidence" value="ECO:0007669"/>
    <property type="project" value="InterPro"/>
</dbReference>
<organism evidence="9 10">
    <name type="scientific">Penicillium arizonense</name>
    <dbReference type="NCBI Taxonomy" id="1835702"/>
    <lineage>
        <taxon>Eukaryota</taxon>
        <taxon>Fungi</taxon>
        <taxon>Dikarya</taxon>
        <taxon>Ascomycota</taxon>
        <taxon>Pezizomycotina</taxon>
        <taxon>Eurotiomycetes</taxon>
        <taxon>Eurotiomycetidae</taxon>
        <taxon>Eurotiales</taxon>
        <taxon>Aspergillaceae</taxon>
        <taxon>Penicillium</taxon>
    </lineage>
</organism>
<feature type="transmembrane region" description="Helical" evidence="7">
    <location>
        <begin position="441"/>
        <end position="461"/>
    </location>
</feature>
<keyword evidence="4 7" id="KW-1133">Transmembrane helix</keyword>
<comment type="subcellular location">
    <subcellularLocation>
        <location evidence="1">Membrane</location>
        <topology evidence="1">Multi-pass membrane protein</topology>
    </subcellularLocation>
</comment>
<proteinExistence type="predicted"/>
<dbReference type="SUPFAM" id="SSF103473">
    <property type="entry name" value="MFS general substrate transporter"/>
    <property type="match status" value="1"/>
</dbReference>
<dbReference type="OrthoDB" id="6730379at2759"/>
<feature type="region of interest" description="Disordered" evidence="6">
    <location>
        <begin position="553"/>
        <end position="577"/>
    </location>
</feature>
<feature type="transmembrane region" description="Helical" evidence="7">
    <location>
        <begin position="284"/>
        <end position="308"/>
    </location>
</feature>
<evidence type="ECO:0000256" key="6">
    <source>
        <dbReference type="SAM" id="MobiDB-lite"/>
    </source>
</evidence>
<feature type="transmembrane region" description="Helical" evidence="7">
    <location>
        <begin position="320"/>
        <end position="341"/>
    </location>
</feature>
<dbReference type="Pfam" id="PF07690">
    <property type="entry name" value="MFS_1"/>
    <property type="match status" value="1"/>
</dbReference>
<protein>
    <recommendedName>
        <fullName evidence="8">Major facilitator superfamily (MFS) profile domain-containing protein</fullName>
    </recommendedName>
</protein>
<keyword evidence="3 7" id="KW-0812">Transmembrane</keyword>
<sequence length="880" mass="97479">MADQKGQVSVETPEVEKQGISRAMDEAAEYLAHSTGFAPLSPEEEKKMVRKMDWILLPMLFMTATLGAVDKVAISTAAIYGLKHDLHLVGQQYSWAGSILSLGAIVGMWPSTYLVHRLPTGKYLSACSLGWSIMALLLPVSRDWSGLMALRFFMGCLEAIIVPSISIIVAGFYKKSEQPPRNALVFAAASSIINGFLSWAVGHIPSTAALSIWQYLFLITGSISTLWSIIALIFLPDTPMNAFFLNDREKYHAVQRLAENKTGITNRQWKWDQALEAAIDPKTWVLFFFNIAINIPNGGLTTFSGIIINNLGFSPMITSLLNMPTGVMSTLSAFCFSWIAAKWTNRRCLVTMMASCVPIIGAILVYVLPRTNLSGQMVGIYLLYTYFGPYVVGISMAQANTAGNTKKAVQYSILYIGYAVGNLIGPQTFRANQAPAYTGGFVAMLACYCVCVLLMAVYWVIAHRLNGRLTVGVNPGEDQADGDLMDAFADKTDFQQKTFKPARPLEEVSLISCLGKWSESCPRTIHIRLLFIEPPSVRPHFTLTLCHAENKTPEGELDAPNAKSNTSNAPKSTPDADAARDLISNASGSSKSCFERMLSNAVLALAVKVLTAAIFFGYLLLTLLGLRQEISAGVHDDGTVASILMLCFHDISDGCSPSWMTHLHGGLQLIDYTTSHGSSDLWKFFRMYFVAHNIMSRTASEFWHQDDISELWSESENLEEVRRIYDYFTISTALLGLKQTLPQHSTGREDLERIAHIKHLAAFLYLNERLEDEPDDDQKSLRLSEGCKSRLISSMIKLISTLPDMATLLWPLFVLGNTGLENEEHRRFVLDRLANIQKTRNLGSVRRAIDAVKHAFVTKSLLASGNKSWGHETYRYISLA</sequence>
<dbReference type="InterPro" id="IPR020846">
    <property type="entry name" value="MFS_dom"/>
</dbReference>